<gene>
    <name evidence="1" type="ORF">POCULU_LOCUS1156</name>
</gene>
<comment type="caution">
    <text evidence="1">The sequence shown here is derived from an EMBL/GenBank/DDBJ whole genome shotgun (WGS) entry which is preliminary data.</text>
</comment>
<name>A0A9N8Z370_9GLOM</name>
<dbReference type="EMBL" id="CAJVPJ010000079">
    <property type="protein sequence ID" value="CAG8473397.1"/>
    <property type="molecule type" value="Genomic_DNA"/>
</dbReference>
<keyword evidence="2" id="KW-1185">Reference proteome</keyword>
<reference evidence="1" key="1">
    <citation type="submission" date="2021-06" db="EMBL/GenBank/DDBJ databases">
        <authorList>
            <person name="Kallberg Y."/>
            <person name="Tangrot J."/>
            <person name="Rosling A."/>
        </authorList>
    </citation>
    <scope>NUCLEOTIDE SEQUENCE</scope>
    <source>
        <strain evidence="1">IA702</strain>
    </source>
</reference>
<evidence type="ECO:0000313" key="2">
    <source>
        <dbReference type="Proteomes" id="UP000789572"/>
    </source>
</evidence>
<accession>A0A9N8Z370</accession>
<protein>
    <submittedName>
        <fullName evidence="1">3851_t:CDS:1</fullName>
    </submittedName>
</protein>
<proteinExistence type="predicted"/>
<sequence>FAGIEQAPRHLYLSMYMGFGGKKAWHEFPEPEVPVSANNNIHLVKGPAYESKLQQLCSSHLTPETVETIRRYCQIFFATFGFDAELYPCCIFQENLLPRQHKRQCVSTNKRFVKIWGGSHESQFAMELGPETTCIVNCIHRLLQSFPDPVSFYLNEVEKQFVRNMAKPTYLDALVVNNSSIFNHDITEAVIESDDE</sequence>
<organism evidence="1 2">
    <name type="scientific">Paraglomus occultum</name>
    <dbReference type="NCBI Taxonomy" id="144539"/>
    <lineage>
        <taxon>Eukaryota</taxon>
        <taxon>Fungi</taxon>
        <taxon>Fungi incertae sedis</taxon>
        <taxon>Mucoromycota</taxon>
        <taxon>Glomeromycotina</taxon>
        <taxon>Glomeromycetes</taxon>
        <taxon>Paraglomerales</taxon>
        <taxon>Paraglomeraceae</taxon>
        <taxon>Paraglomus</taxon>
    </lineage>
</organism>
<feature type="non-terminal residue" evidence="1">
    <location>
        <position position="1"/>
    </location>
</feature>
<dbReference type="OrthoDB" id="107110at2759"/>
<dbReference type="AlphaFoldDB" id="A0A9N8Z370"/>
<dbReference type="Proteomes" id="UP000789572">
    <property type="component" value="Unassembled WGS sequence"/>
</dbReference>
<evidence type="ECO:0000313" key="1">
    <source>
        <dbReference type="EMBL" id="CAG8473397.1"/>
    </source>
</evidence>